<feature type="signal peptide" evidence="1">
    <location>
        <begin position="1"/>
        <end position="20"/>
    </location>
</feature>
<organism evidence="2 3">
    <name type="scientific">Algoriphagus aquatilis</name>
    <dbReference type="NCBI Taxonomy" id="490186"/>
    <lineage>
        <taxon>Bacteria</taxon>
        <taxon>Pseudomonadati</taxon>
        <taxon>Bacteroidota</taxon>
        <taxon>Cytophagia</taxon>
        <taxon>Cytophagales</taxon>
        <taxon>Cyclobacteriaceae</taxon>
        <taxon>Algoriphagus</taxon>
    </lineage>
</organism>
<dbReference type="EMBL" id="JBHSKS010000001">
    <property type="protein sequence ID" value="MFC5190554.1"/>
    <property type="molecule type" value="Genomic_DNA"/>
</dbReference>
<dbReference type="PROSITE" id="PS51257">
    <property type="entry name" value="PROKAR_LIPOPROTEIN"/>
    <property type="match status" value="1"/>
</dbReference>
<gene>
    <name evidence="2" type="ORF">ACFPIK_02155</name>
</gene>
<name>A0ABW0BRW2_9BACT</name>
<sequence>MKKLLLVFLAALFFTSCSESKEENYTGEELEFSLYQSSTYNFRGKVLIREMTNGGLEMTLRMDGSTANTDYTYPAHLHFGSYDQKDSPIAFLLNPVSARSLESVTVLGILSDGSKLTFESMKSFDGHIKIHLANEGPDYGVILASGNIGPKSTAKFALDQLAICGNTF</sequence>
<accession>A0ABW0BRW2</accession>
<evidence type="ECO:0000313" key="2">
    <source>
        <dbReference type="EMBL" id="MFC5190554.1"/>
    </source>
</evidence>
<evidence type="ECO:0000256" key="1">
    <source>
        <dbReference type="SAM" id="SignalP"/>
    </source>
</evidence>
<comment type="caution">
    <text evidence="2">The sequence shown here is derived from an EMBL/GenBank/DDBJ whole genome shotgun (WGS) entry which is preliminary data.</text>
</comment>
<proteinExistence type="predicted"/>
<dbReference type="RefSeq" id="WP_377911732.1">
    <property type="nucleotide sequence ID" value="NZ_JBHSKS010000001.1"/>
</dbReference>
<protein>
    <recommendedName>
        <fullName evidence="4">CHRD domain-containing protein</fullName>
    </recommendedName>
</protein>
<reference evidence="3" key="1">
    <citation type="journal article" date="2019" name="Int. J. Syst. Evol. Microbiol.">
        <title>The Global Catalogue of Microorganisms (GCM) 10K type strain sequencing project: providing services to taxonomists for standard genome sequencing and annotation.</title>
        <authorList>
            <consortium name="The Broad Institute Genomics Platform"/>
            <consortium name="The Broad Institute Genome Sequencing Center for Infectious Disease"/>
            <person name="Wu L."/>
            <person name="Ma J."/>
        </authorList>
    </citation>
    <scope>NUCLEOTIDE SEQUENCE [LARGE SCALE GENOMIC DNA]</scope>
    <source>
        <strain evidence="3">CGMCC 1.7030</strain>
    </source>
</reference>
<evidence type="ECO:0008006" key="4">
    <source>
        <dbReference type="Google" id="ProtNLM"/>
    </source>
</evidence>
<dbReference type="Proteomes" id="UP001596163">
    <property type="component" value="Unassembled WGS sequence"/>
</dbReference>
<evidence type="ECO:0000313" key="3">
    <source>
        <dbReference type="Proteomes" id="UP001596163"/>
    </source>
</evidence>
<keyword evidence="1" id="KW-0732">Signal</keyword>
<keyword evidence="3" id="KW-1185">Reference proteome</keyword>
<feature type="chain" id="PRO_5046792294" description="CHRD domain-containing protein" evidence="1">
    <location>
        <begin position="21"/>
        <end position="168"/>
    </location>
</feature>